<dbReference type="EMBL" id="JAUTWS010000010">
    <property type="protein sequence ID" value="MDO9709159.1"/>
    <property type="molecule type" value="Genomic_DNA"/>
</dbReference>
<comment type="caution">
    <text evidence="1">The sequence shown here is derived from an EMBL/GenBank/DDBJ whole genome shotgun (WGS) entry which is preliminary data.</text>
</comment>
<dbReference type="InterPro" id="IPR006311">
    <property type="entry name" value="TAT_signal"/>
</dbReference>
<name>A0ABT9DZ50_9PROT</name>
<evidence type="ECO:0000313" key="1">
    <source>
        <dbReference type="EMBL" id="MDO9709159.1"/>
    </source>
</evidence>
<accession>A0ABT9DZ50</accession>
<gene>
    <name evidence="1" type="ORF">Q7A36_12470</name>
</gene>
<sequence length="186" mass="19613">MPDCTAVVPHALHHAGCGCALPLARRGLLGSLGALTALAALPRSARAASGNYEAMLVNCIDPRFTTGSYAYMGEHHMRDRYSQFVIAGGPIGAVHARFAAWHQAFWDNLDITVALHNIHAVVALTHRDCGAAKLALGEAAVATTETETAGHAEVLRAFRAEVARRKPALQVVTGIMALDGSVLEIA</sequence>
<keyword evidence="2" id="KW-1185">Reference proteome</keyword>
<dbReference type="Proteomes" id="UP001243009">
    <property type="component" value="Unassembled WGS sequence"/>
</dbReference>
<dbReference type="PROSITE" id="PS51318">
    <property type="entry name" value="TAT"/>
    <property type="match status" value="1"/>
</dbReference>
<dbReference type="SUPFAM" id="SSF53056">
    <property type="entry name" value="beta-carbonic anhydrase, cab"/>
    <property type="match status" value="1"/>
</dbReference>
<organism evidence="1 2">
    <name type="scientific">Paracraurococcus lichenis</name>
    <dbReference type="NCBI Taxonomy" id="3064888"/>
    <lineage>
        <taxon>Bacteria</taxon>
        <taxon>Pseudomonadati</taxon>
        <taxon>Pseudomonadota</taxon>
        <taxon>Alphaproteobacteria</taxon>
        <taxon>Acetobacterales</taxon>
        <taxon>Roseomonadaceae</taxon>
        <taxon>Paracraurococcus</taxon>
    </lineage>
</organism>
<evidence type="ECO:0000313" key="2">
    <source>
        <dbReference type="Proteomes" id="UP001243009"/>
    </source>
</evidence>
<evidence type="ECO:0008006" key="3">
    <source>
        <dbReference type="Google" id="ProtNLM"/>
    </source>
</evidence>
<dbReference type="InterPro" id="IPR036874">
    <property type="entry name" value="Carbonic_anhydrase_sf"/>
</dbReference>
<protein>
    <recommendedName>
        <fullName evidence="3">Carbonic anhydrase</fullName>
    </recommendedName>
</protein>
<proteinExistence type="predicted"/>
<reference evidence="1 2" key="1">
    <citation type="submission" date="2023-08" db="EMBL/GenBank/DDBJ databases">
        <title>The draft genome sequence of Paracraurococcus sp. LOR1-02.</title>
        <authorList>
            <person name="Kingkaew E."/>
            <person name="Tanasupawat S."/>
        </authorList>
    </citation>
    <scope>NUCLEOTIDE SEQUENCE [LARGE SCALE GENOMIC DNA]</scope>
    <source>
        <strain evidence="1 2">LOR1-02</strain>
    </source>
</reference>
<dbReference type="RefSeq" id="WP_305104023.1">
    <property type="nucleotide sequence ID" value="NZ_JAUTWS010000010.1"/>
</dbReference>